<dbReference type="InterPro" id="IPR027417">
    <property type="entry name" value="P-loop_NTPase"/>
</dbReference>
<keyword evidence="2" id="KW-0479">Metal-binding</keyword>
<keyword evidence="6" id="KW-0547">Nucleotide-binding</keyword>
<dbReference type="AlphaFoldDB" id="A0A4R6ZP97"/>
<evidence type="ECO:0000256" key="1">
    <source>
        <dbReference type="ARBA" id="ARBA00022801"/>
    </source>
</evidence>
<dbReference type="Proteomes" id="UP000295558">
    <property type="component" value="Unassembled WGS sequence"/>
</dbReference>
<dbReference type="InterPro" id="IPR000330">
    <property type="entry name" value="SNF2_N"/>
</dbReference>
<dbReference type="Gene3D" id="3.40.50.10810">
    <property type="entry name" value="Tandem AAA-ATPase domain"/>
    <property type="match status" value="1"/>
</dbReference>
<dbReference type="GO" id="GO:0016787">
    <property type="term" value="F:hydrolase activity"/>
    <property type="evidence" value="ECO:0007669"/>
    <property type="project" value="UniProtKB-KW"/>
</dbReference>
<dbReference type="EMBL" id="SNZK01000003">
    <property type="protein sequence ID" value="TDR54014.1"/>
    <property type="molecule type" value="Genomic_DNA"/>
</dbReference>
<dbReference type="InterPro" id="IPR013663">
    <property type="entry name" value="Helicase_SWF/SNF/SWI_bac"/>
</dbReference>
<evidence type="ECO:0000256" key="2">
    <source>
        <dbReference type="PROSITE-ProRule" id="PRU00325"/>
    </source>
</evidence>
<dbReference type="PROSITE" id="PS51194">
    <property type="entry name" value="HELICASE_CTER"/>
    <property type="match status" value="1"/>
</dbReference>
<dbReference type="Gene3D" id="3.40.50.300">
    <property type="entry name" value="P-loop containing nucleotide triphosphate hydrolases"/>
    <property type="match status" value="1"/>
</dbReference>
<organism evidence="6 7">
    <name type="scientific">Listeria rocourtiae</name>
    <dbReference type="NCBI Taxonomy" id="647910"/>
    <lineage>
        <taxon>Bacteria</taxon>
        <taxon>Bacillati</taxon>
        <taxon>Bacillota</taxon>
        <taxon>Bacilli</taxon>
        <taxon>Bacillales</taxon>
        <taxon>Listeriaceae</taxon>
        <taxon>Listeria</taxon>
    </lineage>
</organism>
<dbReference type="PROSITE" id="PS50966">
    <property type="entry name" value="ZF_SWIM"/>
    <property type="match status" value="1"/>
</dbReference>
<dbReference type="SMART" id="SM00487">
    <property type="entry name" value="DEXDc"/>
    <property type="match status" value="1"/>
</dbReference>
<name>A0A4R6ZP97_9LIST</name>
<keyword evidence="6" id="KW-0347">Helicase</keyword>
<evidence type="ECO:0000259" key="4">
    <source>
        <dbReference type="PROSITE" id="PS51192"/>
    </source>
</evidence>
<dbReference type="InterPro" id="IPR001650">
    <property type="entry name" value="Helicase_C-like"/>
</dbReference>
<dbReference type="SUPFAM" id="SSF52540">
    <property type="entry name" value="P-loop containing nucleoside triphosphate hydrolases"/>
    <property type="match status" value="2"/>
</dbReference>
<dbReference type="InterPro" id="IPR049730">
    <property type="entry name" value="SNF2/RAD54-like_C"/>
</dbReference>
<gene>
    <name evidence="6" type="ORF">DFP96_103110</name>
</gene>
<dbReference type="PANTHER" id="PTHR10799">
    <property type="entry name" value="SNF2/RAD54 HELICASE FAMILY"/>
    <property type="match status" value="1"/>
</dbReference>
<dbReference type="SMART" id="SM00490">
    <property type="entry name" value="HELICc"/>
    <property type="match status" value="1"/>
</dbReference>
<evidence type="ECO:0000313" key="7">
    <source>
        <dbReference type="Proteomes" id="UP000295558"/>
    </source>
</evidence>
<dbReference type="STRING" id="1265846.PROCOU_03464"/>
<accession>A0A4R6ZP97</accession>
<keyword evidence="1" id="KW-0378">Hydrolase</keyword>
<comment type="caution">
    <text evidence="6">The sequence shown here is derived from an EMBL/GenBank/DDBJ whole genome shotgun (WGS) entry which is preliminary data.</text>
</comment>
<feature type="domain" description="Helicase ATP-binding" evidence="4">
    <location>
        <begin position="626"/>
        <end position="788"/>
    </location>
</feature>
<dbReference type="GO" id="GO:0005524">
    <property type="term" value="F:ATP binding"/>
    <property type="evidence" value="ECO:0007669"/>
    <property type="project" value="InterPro"/>
</dbReference>
<dbReference type="InterPro" id="IPR007527">
    <property type="entry name" value="Znf_SWIM"/>
</dbReference>
<evidence type="ECO:0000259" key="5">
    <source>
        <dbReference type="PROSITE" id="PS51194"/>
    </source>
</evidence>
<protein>
    <submittedName>
        <fullName evidence="6">Helicase-like protein</fullName>
    </submittedName>
</protein>
<evidence type="ECO:0000259" key="3">
    <source>
        <dbReference type="PROSITE" id="PS50966"/>
    </source>
</evidence>
<dbReference type="GO" id="GO:0008270">
    <property type="term" value="F:zinc ion binding"/>
    <property type="evidence" value="ECO:0007669"/>
    <property type="project" value="UniProtKB-KW"/>
</dbReference>
<sequence>MLTDPKNTMIPVSIKKRGRELLEEGAITVFEEKTMYANTSRSVVVDERVSYEVKHVANGNYQCDCIYYQENSICAHIYAVELEHEARQTKIEKANFKQRILAQEATTLLSLFQENMDRQFDTYDIAAKVFLKVEYILRMQENRDKNILTLDLKVGQDRTYVVKNIGDFLQAIKQHTSYFFTKNFSFDPNEHYFDERDIAIFNELMKINEIAKMYDTDSFYWNKSYAEEKVLIIPPSLAESMLADLMGQNTICIHDDIKYSGLQFKKGTLPFSFVFRKNDNGDMYQLVMEELQQASYLESYQLLFLNGVFYRPSDAVWEQLTPLIHFHNVTENEVVQFSESQLSEVMSYVLPSLQKSGHVQIDPSIEDRVIQQPLVSKMWISQKSSEHVLKLEYHYGSQVFDPFALTESVDPDGRIMIRDMETEAKIMHRIEAAPVHFSETQMVVNSDEASLYEFYYRVVPSLAADVAIYLEDGLEEMVEEHVKPTTTIDVAHDNDYLSVAFDFQGIDDSEIQEVLQSLREKRKYHRLNNGRFLSLEDESYQQMEAIFDILDVRKKEVGKQMAVPLYRGMQIYEAMGSAQNEHNKFSRTFRDLLHEIVNQEDMSYPLPMSLNAELRDYQVTGFEWMKSLGKYHLGGVLADDMGLGKTLQAITYIASTFEENADMRPVLIVTPASLLYNWSSEFEKFAPEIPVTVIHGTSQMRLEVIQNITPGNVYLISYPSLRQDEQEFLTTRFQTIILDEAQAIKNYNTKASQAVRALKATNVFALSGTPLENSIDELWTMFQTIMPGFFPSLRKFKELPHERVAQMIRPFLMRRLKRDVVKELPDKIETNLYSELTEQQKTIYLAYLEKIQQELAANDGNEQEDRIKLLAGLTRLRQICCDPALFVENYDGGSGKLAQLFDTIQTARESGKRILIFSQFTSMLQIMKAQAEEAGYRYFYMDGGTPSKSRMDLVNDFNAGEADLFFISLKAGGTGLNLTGADTVILYDLWWNPAVEEQAASRAHRIGQKNVVQVIRMITKGTIEEKIYNLQKKKQALMDALIQPGEQMLHRLTTEEIKEILTVS</sequence>
<proteinExistence type="predicted"/>
<dbReference type="Pfam" id="PF00176">
    <property type="entry name" value="SNF2-rel_dom"/>
    <property type="match status" value="1"/>
</dbReference>
<keyword evidence="2" id="KW-0863">Zinc-finger</keyword>
<keyword evidence="2" id="KW-0862">Zinc</keyword>
<dbReference type="InterPro" id="IPR038718">
    <property type="entry name" value="SNF2-like_sf"/>
</dbReference>
<reference evidence="6 7" key="1">
    <citation type="submission" date="2019-03" db="EMBL/GenBank/DDBJ databases">
        <title>Genomic Encyclopedia of Type Strains, Phase III (KMG-III): the genomes of soil and plant-associated and newly described type strains.</title>
        <authorList>
            <person name="Whitman W."/>
        </authorList>
    </citation>
    <scope>NUCLEOTIDE SEQUENCE [LARGE SCALE GENOMIC DNA]</scope>
    <source>
        <strain evidence="6 7">CECT 7972</strain>
    </source>
</reference>
<evidence type="ECO:0000313" key="6">
    <source>
        <dbReference type="EMBL" id="TDR54014.1"/>
    </source>
</evidence>
<keyword evidence="7" id="KW-1185">Reference proteome</keyword>
<keyword evidence="6" id="KW-0067">ATP-binding</keyword>
<dbReference type="PROSITE" id="PS51192">
    <property type="entry name" value="HELICASE_ATP_BIND_1"/>
    <property type="match status" value="1"/>
</dbReference>
<dbReference type="GO" id="GO:0004386">
    <property type="term" value="F:helicase activity"/>
    <property type="evidence" value="ECO:0007669"/>
    <property type="project" value="UniProtKB-KW"/>
</dbReference>
<dbReference type="InterPro" id="IPR014001">
    <property type="entry name" value="Helicase_ATP-bd"/>
</dbReference>
<dbReference type="Pfam" id="PF08455">
    <property type="entry name" value="SNF2_assoc"/>
    <property type="match status" value="1"/>
</dbReference>
<dbReference type="Pfam" id="PF00271">
    <property type="entry name" value="Helicase_C"/>
    <property type="match status" value="1"/>
</dbReference>
<dbReference type="CDD" id="cd18793">
    <property type="entry name" value="SF2_C_SNF"/>
    <property type="match status" value="1"/>
</dbReference>
<feature type="domain" description="Helicase C-terminal" evidence="5">
    <location>
        <begin position="896"/>
        <end position="1053"/>
    </location>
</feature>
<dbReference type="FunFam" id="3.40.50.300:FF:000533">
    <property type="entry name" value="Helicase, Snf2 family"/>
    <property type="match status" value="1"/>
</dbReference>
<feature type="domain" description="SWIM-type" evidence="3">
    <location>
        <begin position="51"/>
        <end position="85"/>
    </location>
</feature>